<name>A0A9P3GEP4_9APHY</name>
<reference evidence="2 3" key="1">
    <citation type="submission" date="2021-08" db="EMBL/GenBank/DDBJ databases">
        <title>Draft Genome Sequence of Phanerochaete sordida strain YK-624.</title>
        <authorList>
            <person name="Mori T."/>
            <person name="Dohra H."/>
            <person name="Suzuki T."/>
            <person name="Kawagishi H."/>
            <person name="Hirai H."/>
        </authorList>
    </citation>
    <scope>NUCLEOTIDE SEQUENCE [LARGE SCALE GENOMIC DNA]</scope>
    <source>
        <strain evidence="2 3">YK-624</strain>
    </source>
</reference>
<proteinExistence type="predicted"/>
<evidence type="ECO:0000313" key="3">
    <source>
        <dbReference type="Proteomes" id="UP000703269"/>
    </source>
</evidence>
<protein>
    <submittedName>
        <fullName evidence="2">Uncharacterized protein</fullName>
    </submittedName>
</protein>
<dbReference type="EMBL" id="BPQB01000029">
    <property type="protein sequence ID" value="GJE92969.1"/>
    <property type="molecule type" value="Genomic_DNA"/>
</dbReference>
<sequence>MESAASWVWVVGRHEGRRATGSAVEHAQAQPGRQVRVGGGRASGTSSQTATATARPSCATRTPGSCGMATPPTTRSRSPLMRRGFPRQRGLLDEDGGCVPVTAGRLQAVPRAQAVWAQLAETRTLNRSRARGTATWTVPVVSAAKTQAAPAHESVREAWRATNRLPQVCNGAGGRHGQSRRPRAHESVRDTYCTAGMRCTALAVRARLAVPGDISAAAMSIRRSTPGALAAGCTMLAAHAPLRGIGRERVPQGGVSLVLRRLASVCARSAPPPHCTVPATLRVGDDVEPAPQRQHNS</sequence>
<keyword evidence="3" id="KW-1185">Reference proteome</keyword>
<gene>
    <name evidence="2" type="ORF">PsYK624_091280</name>
</gene>
<evidence type="ECO:0000256" key="1">
    <source>
        <dbReference type="SAM" id="MobiDB-lite"/>
    </source>
</evidence>
<accession>A0A9P3GEP4</accession>
<evidence type="ECO:0000313" key="2">
    <source>
        <dbReference type="EMBL" id="GJE92969.1"/>
    </source>
</evidence>
<organism evidence="2 3">
    <name type="scientific">Phanerochaete sordida</name>
    <dbReference type="NCBI Taxonomy" id="48140"/>
    <lineage>
        <taxon>Eukaryota</taxon>
        <taxon>Fungi</taxon>
        <taxon>Dikarya</taxon>
        <taxon>Basidiomycota</taxon>
        <taxon>Agaricomycotina</taxon>
        <taxon>Agaricomycetes</taxon>
        <taxon>Polyporales</taxon>
        <taxon>Phanerochaetaceae</taxon>
        <taxon>Phanerochaete</taxon>
    </lineage>
</organism>
<comment type="caution">
    <text evidence="2">The sequence shown here is derived from an EMBL/GenBank/DDBJ whole genome shotgun (WGS) entry which is preliminary data.</text>
</comment>
<feature type="region of interest" description="Disordered" evidence="1">
    <location>
        <begin position="17"/>
        <end position="81"/>
    </location>
</feature>
<dbReference type="AlphaFoldDB" id="A0A9P3GEP4"/>
<feature type="compositionally biased region" description="Low complexity" evidence="1">
    <location>
        <begin position="43"/>
        <end position="57"/>
    </location>
</feature>
<dbReference type="Proteomes" id="UP000703269">
    <property type="component" value="Unassembled WGS sequence"/>
</dbReference>